<organism evidence="1 2">
    <name type="scientific">Candidatus Uhrbacteria bacterium RIFCSPLOWO2_02_FULL_54_37</name>
    <dbReference type="NCBI Taxonomy" id="1802412"/>
    <lineage>
        <taxon>Bacteria</taxon>
        <taxon>Candidatus Uhriibacteriota</taxon>
    </lineage>
</organism>
<reference evidence="1 2" key="1">
    <citation type="journal article" date="2016" name="Nat. Commun.">
        <title>Thousands of microbial genomes shed light on interconnected biogeochemical processes in an aquifer system.</title>
        <authorList>
            <person name="Anantharaman K."/>
            <person name="Brown C.T."/>
            <person name="Hug L.A."/>
            <person name="Sharon I."/>
            <person name="Castelle C.J."/>
            <person name="Probst A.J."/>
            <person name="Thomas B.C."/>
            <person name="Singh A."/>
            <person name="Wilkins M.J."/>
            <person name="Karaoz U."/>
            <person name="Brodie E.L."/>
            <person name="Williams K.H."/>
            <person name="Hubbard S.S."/>
            <person name="Banfield J.F."/>
        </authorList>
    </citation>
    <scope>NUCLEOTIDE SEQUENCE [LARGE SCALE GENOMIC DNA]</scope>
</reference>
<dbReference type="InterPro" id="IPR041164">
    <property type="entry name" value="LDcluster4"/>
</dbReference>
<evidence type="ECO:0000313" key="2">
    <source>
        <dbReference type="Proteomes" id="UP000177750"/>
    </source>
</evidence>
<evidence type="ECO:0000313" key="1">
    <source>
        <dbReference type="EMBL" id="OGL90025.1"/>
    </source>
</evidence>
<gene>
    <name evidence="1" type="ORF">A3J36_03350</name>
</gene>
<proteinExistence type="predicted"/>
<dbReference type="Pfam" id="PF18306">
    <property type="entry name" value="LDcluster4"/>
    <property type="match status" value="1"/>
</dbReference>
<dbReference type="SUPFAM" id="SSF102405">
    <property type="entry name" value="MCP/YpsA-like"/>
    <property type="match status" value="1"/>
</dbReference>
<dbReference type="Proteomes" id="UP000177750">
    <property type="component" value="Unassembled WGS sequence"/>
</dbReference>
<comment type="caution">
    <text evidence="1">The sequence shown here is derived from an EMBL/GenBank/DDBJ whole genome shotgun (WGS) entry which is preliminary data.</text>
</comment>
<dbReference type="EMBL" id="MGEU01000046">
    <property type="protein sequence ID" value="OGL90025.1"/>
    <property type="molecule type" value="Genomic_DNA"/>
</dbReference>
<dbReference type="AlphaFoldDB" id="A0A1F7VHS2"/>
<dbReference type="Gene3D" id="3.40.50.450">
    <property type="match status" value="1"/>
</dbReference>
<accession>A0A1F7VHS2</accession>
<sequence>MFKVGVFGSAHGEALHDAVVKENIEMLGKELAAHECIVITGACGGIPYAVAAAAHGLGARVWGFSPARDREEHAAWYPEQRIALYEQLICVPPDIAQMESAVRRKYRNVMSTAHCVAGIIVAGRWGTLHEFCSLYDYGKVIGVLTGTGGVADELLALMTRINKESGAEVVFRDDPKELIEQVIAQLEERNGRGA</sequence>
<protein>
    <submittedName>
        <fullName evidence="1">Uncharacterized protein</fullName>
    </submittedName>
</protein>
<name>A0A1F7VHS2_9BACT</name>